<evidence type="ECO:0000313" key="3">
    <source>
        <dbReference type="EMBL" id="OAQ27795.1"/>
    </source>
</evidence>
<name>A0A197JRH6_9FUNG</name>
<organism evidence="3 4">
    <name type="scientific">Linnemannia elongata AG-77</name>
    <dbReference type="NCBI Taxonomy" id="1314771"/>
    <lineage>
        <taxon>Eukaryota</taxon>
        <taxon>Fungi</taxon>
        <taxon>Fungi incertae sedis</taxon>
        <taxon>Mucoromycota</taxon>
        <taxon>Mortierellomycotina</taxon>
        <taxon>Mortierellomycetes</taxon>
        <taxon>Mortierellales</taxon>
        <taxon>Mortierellaceae</taxon>
        <taxon>Linnemannia</taxon>
    </lineage>
</organism>
<gene>
    <name evidence="3" type="ORF">K457DRAFT_33482</name>
</gene>
<keyword evidence="2" id="KW-0732">Signal</keyword>
<evidence type="ECO:0000256" key="2">
    <source>
        <dbReference type="SAM" id="SignalP"/>
    </source>
</evidence>
<feature type="signal peptide" evidence="2">
    <location>
        <begin position="1"/>
        <end position="18"/>
    </location>
</feature>
<dbReference type="EMBL" id="KV442054">
    <property type="protein sequence ID" value="OAQ27795.1"/>
    <property type="molecule type" value="Genomic_DNA"/>
</dbReference>
<evidence type="ECO:0000256" key="1">
    <source>
        <dbReference type="SAM" id="MobiDB-lite"/>
    </source>
</evidence>
<dbReference type="Proteomes" id="UP000078512">
    <property type="component" value="Unassembled WGS sequence"/>
</dbReference>
<keyword evidence="4" id="KW-1185">Reference proteome</keyword>
<feature type="compositionally biased region" description="Low complexity" evidence="1">
    <location>
        <begin position="61"/>
        <end position="83"/>
    </location>
</feature>
<feature type="non-terminal residue" evidence="3">
    <location>
        <position position="1"/>
    </location>
</feature>
<dbReference type="AlphaFoldDB" id="A0A197JRH6"/>
<reference evidence="3 4" key="1">
    <citation type="submission" date="2016-05" db="EMBL/GenBank/DDBJ databases">
        <title>Genome sequencing reveals origins of a unique bacterial endosymbiosis in the earliest lineages of terrestrial Fungi.</title>
        <authorList>
            <consortium name="DOE Joint Genome Institute"/>
            <person name="Uehling J."/>
            <person name="Gryganskyi A."/>
            <person name="Hameed K."/>
            <person name="Tschaplinski T."/>
            <person name="Misztal P."/>
            <person name="Wu S."/>
            <person name="Desiro A."/>
            <person name="Vande Pol N."/>
            <person name="Du Z.-Y."/>
            <person name="Zienkiewicz A."/>
            <person name="Zienkiewicz K."/>
            <person name="Morin E."/>
            <person name="Tisserant E."/>
            <person name="Splivallo R."/>
            <person name="Hainaut M."/>
            <person name="Henrissat B."/>
            <person name="Ohm R."/>
            <person name="Kuo A."/>
            <person name="Yan J."/>
            <person name="Lipzen A."/>
            <person name="Nolan M."/>
            <person name="Labutti K."/>
            <person name="Barry K."/>
            <person name="Goldstein A."/>
            <person name="Labbe J."/>
            <person name="Schadt C."/>
            <person name="Tuskan G."/>
            <person name="Grigoriev I."/>
            <person name="Martin F."/>
            <person name="Vilgalys R."/>
            <person name="Bonito G."/>
        </authorList>
    </citation>
    <scope>NUCLEOTIDE SEQUENCE [LARGE SCALE GENOMIC DNA]</scope>
    <source>
        <strain evidence="3 4">AG-77</strain>
    </source>
</reference>
<protein>
    <submittedName>
        <fullName evidence="3">Uncharacterized protein</fullName>
    </submittedName>
</protein>
<feature type="region of interest" description="Disordered" evidence="1">
    <location>
        <begin position="55"/>
        <end position="83"/>
    </location>
</feature>
<accession>A0A197JRH6</accession>
<proteinExistence type="predicted"/>
<feature type="chain" id="PRO_5008276194" evidence="2">
    <location>
        <begin position="19"/>
        <end position="219"/>
    </location>
</feature>
<evidence type="ECO:0000313" key="4">
    <source>
        <dbReference type="Proteomes" id="UP000078512"/>
    </source>
</evidence>
<sequence length="219" mass="24385">LHLCRLSLPHLLLSFANANNLSFTLTPSTTPASQFLDPLQPLLFHNHTHTHTFSLRPIPFSSSSSSSHPPPSTNTNTPSNNDSLVVNHLVRSSGSSGLVSLSNSRRPGEQAPVCTHPHALQNLHQPLYPERQHYPQLRCRSALAPLCLQVRILPSGAGSRKVCLDRRCSITLDHLRRIGQPLQKLPRLHLRREADRSRRVGPRRRLGLFPGCCHAHSHC</sequence>